<dbReference type="Gene3D" id="3.40.50.1360">
    <property type="match status" value="1"/>
</dbReference>
<dbReference type="PROSITE" id="PS00894">
    <property type="entry name" value="HTH_DEOR_1"/>
    <property type="match status" value="1"/>
</dbReference>
<protein>
    <submittedName>
        <fullName evidence="5">Lactose phosphotransferase system repressor</fullName>
    </submittedName>
</protein>
<keyword evidence="2" id="KW-0238">DNA-binding</keyword>
<accession>A0A644WPW0</accession>
<feature type="domain" description="HTH deoR-type" evidence="4">
    <location>
        <begin position="3"/>
        <end position="58"/>
    </location>
</feature>
<dbReference type="InterPro" id="IPR037171">
    <property type="entry name" value="NagB/RpiA_transferase-like"/>
</dbReference>
<dbReference type="InterPro" id="IPR036390">
    <property type="entry name" value="WH_DNA-bd_sf"/>
</dbReference>
<keyword evidence="5" id="KW-0808">Transferase</keyword>
<dbReference type="PANTHER" id="PTHR30363:SF56">
    <property type="entry name" value="TRANSCRIPTIONAL REGULATOR, DEOR FAMILY"/>
    <property type="match status" value="1"/>
</dbReference>
<name>A0A644WPW0_9ZZZZ</name>
<dbReference type="Pfam" id="PF08220">
    <property type="entry name" value="HTH_DeoR"/>
    <property type="match status" value="1"/>
</dbReference>
<dbReference type="InterPro" id="IPR014036">
    <property type="entry name" value="DeoR-like_C"/>
</dbReference>
<dbReference type="SUPFAM" id="SSF100950">
    <property type="entry name" value="NagB/RpiA/CoA transferase-like"/>
    <property type="match status" value="1"/>
</dbReference>
<organism evidence="5">
    <name type="scientific">bioreactor metagenome</name>
    <dbReference type="NCBI Taxonomy" id="1076179"/>
    <lineage>
        <taxon>unclassified sequences</taxon>
        <taxon>metagenomes</taxon>
        <taxon>ecological metagenomes</taxon>
    </lineage>
</organism>
<evidence type="ECO:0000259" key="4">
    <source>
        <dbReference type="PROSITE" id="PS51000"/>
    </source>
</evidence>
<evidence type="ECO:0000313" key="5">
    <source>
        <dbReference type="EMBL" id="MPM04343.1"/>
    </source>
</evidence>
<comment type="caution">
    <text evidence="5">The sequence shown here is derived from an EMBL/GenBank/DDBJ whole genome shotgun (WGS) entry which is preliminary data.</text>
</comment>
<dbReference type="PRINTS" id="PR00037">
    <property type="entry name" value="HTHLACR"/>
</dbReference>
<dbReference type="PANTHER" id="PTHR30363">
    <property type="entry name" value="HTH-TYPE TRANSCRIPTIONAL REGULATOR SRLR-RELATED"/>
    <property type="match status" value="1"/>
</dbReference>
<evidence type="ECO:0000256" key="1">
    <source>
        <dbReference type="ARBA" id="ARBA00023015"/>
    </source>
</evidence>
<reference evidence="5" key="1">
    <citation type="submission" date="2019-08" db="EMBL/GenBank/DDBJ databases">
        <authorList>
            <person name="Kucharzyk K."/>
            <person name="Murdoch R.W."/>
            <person name="Higgins S."/>
            <person name="Loffler F."/>
        </authorList>
    </citation>
    <scope>NUCLEOTIDE SEQUENCE</scope>
</reference>
<dbReference type="Gene3D" id="1.10.10.10">
    <property type="entry name" value="Winged helix-like DNA-binding domain superfamily/Winged helix DNA-binding domain"/>
    <property type="match status" value="1"/>
</dbReference>
<evidence type="ECO:0000256" key="3">
    <source>
        <dbReference type="ARBA" id="ARBA00023163"/>
    </source>
</evidence>
<dbReference type="GO" id="GO:0003677">
    <property type="term" value="F:DNA binding"/>
    <property type="evidence" value="ECO:0007669"/>
    <property type="project" value="UniProtKB-KW"/>
</dbReference>
<dbReference type="SUPFAM" id="SSF46785">
    <property type="entry name" value="Winged helix' DNA-binding domain"/>
    <property type="match status" value="1"/>
</dbReference>
<proteinExistence type="predicted"/>
<keyword evidence="1" id="KW-0805">Transcription regulation</keyword>
<gene>
    <name evidence="5" type="primary">lacR_1</name>
    <name evidence="5" type="ORF">SDC9_50620</name>
</gene>
<dbReference type="GO" id="GO:0003700">
    <property type="term" value="F:DNA-binding transcription factor activity"/>
    <property type="evidence" value="ECO:0007669"/>
    <property type="project" value="InterPro"/>
</dbReference>
<dbReference type="PROSITE" id="PS51000">
    <property type="entry name" value="HTH_DEOR_2"/>
    <property type="match status" value="1"/>
</dbReference>
<dbReference type="InterPro" id="IPR050313">
    <property type="entry name" value="Carb_Metab_HTH_regulators"/>
</dbReference>
<dbReference type="SMART" id="SM01134">
    <property type="entry name" value="DeoRC"/>
    <property type="match status" value="1"/>
</dbReference>
<keyword evidence="3" id="KW-0804">Transcription</keyword>
<dbReference type="AlphaFoldDB" id="A0A644WPW0"/>
<dbReference type="SMART" id="SM00420">
    <property type="entry name" value="HTH_DEOR"/>
    <property type="match status" value="1"/>
</dbReference>
<dbReference type="EMBL" id="VSSQ01001031">
    <property type="protein sequence ID" value="MPM04343.1"/>
    <property type="molecule type" value="Genomic_DNA"/>
</dbReference>
<dbReference type="InterPro" id="IPR001034">
    <property type="entry name" value="DeoR_HTH"/>
</dbReference>
<dbReference type="InterPro" id="IPR018356">
    <property type="entry name" value="Tscrpt_reg_HTH_DeoR_CS"/>
</dbReference>
<dbReference type="GO" id="GO:0016740">
    <property type="term" value="F:transferase activity"/>
    <property type="evidence" value="ECO:0007669"/>
    <property type="project" value="UniProtKB-KW"/>
</dbReference>
<dbReference type="Pfam" id="PF00455">
    <property type="entry name" value="DeoRC"/>
    <property type="match status" value="1"/>
</dbReference>
<evidence type="ECO:0000256" key="2">
    <source>
        <dbReference type="ARBA" id="ARBA00023125"/>
    </source>
</evidence>
<dbReference type="InterPro" id="IPR036388">
    <property type="entry name" value="WH-like_DNA-bd_sf"/>
</dbReference>
<sequence>MLTEERHKIILEQLSTNSAVYVSELVEMLNTSESTIRRDLNYLHKEGKLNKVHGGATLLEKDFNTQDDLVSTRETLNVSDKSIIAKYSAGLIKKGDFVYIDSGTTTNLIIDFLKEKDAIYVTNGINQAKKLISNGFTTYILGGEIKISTEAVVGVEAINNLKRYNFTKGFFGTNGISEYRGYTTPDIKEALVKEEAIKRTRNPYILADNTKFNSISSITFGEIDEAVIITTSLEDTSYYKKAEIVEVLKL</sequence>